<organism evidence="6 7">
    <name type="scientific">Luethyella okanaganae</name>
    <dbReference type="NCBI Taxonomy" id="69372"/>
    <lineage>
        <taxon>Bacteria</taxon>
        <taxon>Bacillati</taxon>
        <taxon>Actinomycetota</taxon>
        <taxon>Actinomycetes</taxon>
        <taxon>Micrococcales</taxon>
        <taxon>Microbacteriaceae</taxon>
        <taxon>Luethyella</taxon>
    </lineage>
</organism>
<comment type="caution">
    <text evidence="6">The sequence shown here is derived from an EMBL/GenBank/DDBJ whole genome shotgun (WGS) entry which is preliminary data.</text>
</comment>
<dbReference type="InterPro" id="IPR003439">
    <property type="entry name" value="ABC_transporter-like_ATP-bd"/>
</dbReference>
<dbReference type="PANTHER" id="PTHR42781">
    <property type="entry name" value="SPERMIDINE/PUTRESCINE IMPORT ATP-BINDING PROTEIN POTA"/>
    <property type="match status" value="1"/>
</dbReference>
<evidence type="ECO:0000259" key="5">
    <source>
        <dbReference type="PROSITE" id="PS50893"/>
    </source>
</evidence>
<keyword evidence="1" id="KW-0813">Transport</keyword>
<dbReference type="PROSITE" id="PS50893">
    <property type="entry name" value="ABC_TRANSPORTER_2"/>
    <property type="match status" value="1"/>
</dbReference>
<dbReference type="InterPro" id="IPR008995">
    <property type="entry name" value="Mo/tungstate-bd_C_term_dom"/>
</dbReference>
<evidence type="ECO:0000256" key="4">
    <source>
        <dbReference type="SAM" id="MobiDB-lite"/>
    </source>
</evidence>
<dbReference type="PROSITE" id="PS00211">
    <property type="entry name" value="ABC_TRANSPORTER_1"/>
    <property type="match status" value="1"/>
</dbReference>
<accession>A0ABW1VBR8</accession>
<dbReference type="Pfam" id="PF00005">
    <property type="entry name" value="ABC_tran"/>
    <property type="match status" value="1"/>
</dbReference>
<dbReference type="InterPro" id="IPR003593">
    <property type="entry name" value="AAA+_ATPase"/>
</dbReference>
<dbReference type="PANTHER" id="PTHR42781:SF4">
    <property type="entry name" value="SPERMIDINE_PUTRESCINE IMPORT ATP-BINDING PROTEIN POTA"/>
    <property type="match status" value="1"/>
</dbReference>
<evidence type="ECO:0000256" key="1">
    <source>
        <dbReference type="ARBA" id="ARBA00022448"/>
    </source>
</evidence>
<keyword evidence="3 6" id="KW-0067">ATP-binding</keyword>
<dbReference type="InterPro" id="IPR013611">
    <property type="entry name" value="Transp-assoc_OB_typ2"/>
</dbReference>
<sequence>MTSPSMTGIAREESSGIQTMDNPLVATRRQGATVVFDGIVKDYGTQRVLHGLDLVIGPGEFVSLLGPSGCGKTTALRVLAGLEEANVGAVLINGADVSTIPTNKRDIGMVFQAYSLFPHLTVLKNTMFGLAMRKIPARHAIERAEAALDLVGLADFSGRFPHQLSGGQQQRVALARALVTEPRVLLLDEPLSALDAKVREQLREEIRRIQLRLGITTVFVTHDQEEALAVSDRVAVMKAGRIEQIGTPEELYTRPASGFVAEFVGLSNRLRGILRDGSAEVHGRRLPLADSSATDGEAWIFLRPEDIELAPTGIPATVVASSFLGSIRRTSVRLEDGAVLIVQHSVQLHPEPGESVHLAFGDRPVSVDTAR</sequence>
<dbReference type="InterPro" id="IPR050093">
    <property type="entry name" value="ABC_SmlMolc_Importer"/>
</dbReference>
<dbReference type="Pfam" id="PF08402">
    <property type="entry name" value="TOBE_2"/>
    <property type="match status" value="1"/>
</dbReference>
<proteinExistence type="predicted"/>
<gene>
    <name evidence="6" type="ORF">ACFQB0_02405</name>
</gene>
<evidence type="ECO:0000256" key="3">
    <source>
        <dbReference type="ARBA" id="ARBA00022840"/>
    </source>
</evidence>
<protein>
    <submittedName>
        <fullName evidence="6">ABC transporter ATP-binding protein</fullName>
    </submittedName>
</protein>
<feature type="domain" description="ABC transporter" evidence="5">
    <location>
        <begin position="34"/>
        <end position="264"/>
    </location>
</feature>
<dbReference type="SMART" id="SM00382">
    <property type="entry name" value="AAA"/>
    <property type="match status" value="1"/>
</dbReference>
<dbReference type="InterPro" id="IPR027417">
    <property type="entry name" value="P-loop_NTPase"/>
</dbReference>
<name>A0ABW1VBR8_9MICO</name>
<keyword evidence="7" id="KW-1185">Reference proteome</keyword>
<dbReference type="SUPFAM" id="SSF50331">
    <property type="entry name" value="MOP-like"/>
    <property type="match status" value="1"/>
</dbReference>
<evidence type="ECO:0000313" key="7">
    <source>
        <dbReference type="Proteomes" id="UP001596306"/>
    </source>
</evidence>
<dbReference type="EMBL" id="JBHSTP010000001">
    <property type="protein sequence ID" value="MFC6354965.1"/>
    <property type="molecule type" value="Genomic_DNA"/>
</dbReference>
<dbReference type="InterPro" id="IPR017871">
    <property type="entry name" value="ABC_transporter-like_CS"/>
</dbReference>
<evidence type="ECO:0000256" key="2">
    <source>
        <dbReference type="ARBA" id="ARBA00022741"/>
    </source>
</evidence>
<evidence type="ECO:0000313" key="6">
    <source>
        <dbReference type="EMBL" id="MFC6354965.1"/>
    </source>
</evidence>
<dbReference type="SUPFAM" id="SSF52540">
    <property type="entry name" value="P-loop containing nucleoside triphosphate hydrolases"/>
    <property type="match status" value="1"/>
</dbReference>
<dbReference type="RefSeq" id="WP_386727135.1">
    <property type="nucleotide sequence ID" value="NZ_JBHSTP010000001.1"/>
</dbReference>
<dbReference type="Gene3D" id="3.40.50.300">
    <property type="entry name" value="P-loop containing nucleotide triphosphate hydrolases"/>
    <property type="match status" value="1"/>
</dbReference>
<feature type="region of interest" description="Disordered" evidence="4">
    <location>
        <begin position="1"/>
        <end position="22"/>
    </location>
</feature>
<dbReference type="Proteomes" id="UP001596306">
    <property type="component" value="Unassembled WGS sequence"/>
</dbReference>
<keyword evidence="2" id="KW-0547">Nucleotide-binding</keyword>
<reference evidence="7" key="1">
    <citation type="journal article" date="2019" name="Int. J. Syst. Evol. Microbiol.">
        <title>The Global Catalogue of Microorganisms (GCM) 10K type strain sequencing project: providing services to taxonomists for standard genome sequencing and annotation.</title>
        <authorList>
            <consortium name="The Broad Institute Genomics Platform"/>
            <consortium name="The Broad Institute Genome Sequencing Center for Infectious Disease"/>
            <person name="Wu L."/>
            <person name="Ma J."/>
        </authorList>
    </citation>
    <scope>NUCLEOTIDE SEQUENCE [LARGE SCALE GENOMIC DNA]</scope>
    <source>
        <strain evidence="7">CCUG 43304</strain>
    </source>
</reference>
<dbReference type="GO" id="GO:0005524">
    <property type="term" value="F:ATP binding"/>
    <property type="evidence" value="ECO:0007669"/>
    <property type="project" value="UniProtKB-KW"/>
</dbReference>